<name>A0ABU6QTH9_9FABA</name>
<dbReference type="EMBL" id="JASCZI010001324">
    <property type="protein sequence ID" value="MED6114756.1"/>
    <property type="molecule type" value="Genomic_DNA"/>
</dbReference>
<comment type="caution">
    <text evidence="2">The sequence shown here is derived from an EMBL/GenBank/DDBJ whole genome shotgun (WGS) entry which is preliminary data.</text>
</comment>
<dbReference type="Proteomes" id="UP001341840">
    <property type="component" value="Unassembled WGS sequence"/>
</dbReference>
<evidence type="ECO:0000313" key="2">
    <source>
        <dbReference type="EMBL" id="MED6114756.1"/>
    </source>
</evidence>
<protein>
    <submittedName>
        <fullName evidence="2">Uncharacterized protein</fullName>
    </submittedName>
</protein>
<keyword evidence="3" id="KW-1185">Reference proteome</keyword>
<sequence length="114" mass="12930">MMPREPIEGDEEPSICGISSARLTWSRPSEFSNREAFKYFLKLFMNVDSEESENYLTHPLIGKGKPRQPSRARAPVRSQERGVNSEQSKSQQDVLSKKRGNPSHAAPNSKKRNV</sequence>
<gene>
    <name evidence="2" type="ORF">PIB30_083537</name>
</gene>
<proteinExistence type="predicted"/>
<evidence type="ECO:0000256" key="1">
    <source>
        <dbReference type="SAM" id="MobiDB-lite"/>
    </source>
</evidence>
<evidence type="ECO:0000313" key="3">
    <source>
        <dbReference type="Proteomes" id="UP001341840"/>
    </source>
</evidence>
<reference evidence="2 3" key="1">
    <citation type="journal article" date="2023" name="Plants (Basel)">
        <title>Bridging the Gap: Combining Genomics and Transcriptomics Approaches to Understand Stylosanthes scabra, an Orphan Legume from the Brazilian Caatinga.</title>
        <authorList>
            <person name="Ferreira-Neto J.R.C."/>
            <person name="da Silva M.D."/>
            <person name="Binneck E."/>
            <person name="de Melo N.F."/>
            <person name="da Silva R.H."/>
            <person name="de Melo A.L.T.M."/>
            <person name="Pandolfi V."/>
            <person name="Bustamante F.O."/>
            <person name="Brasileiro-Vidal A.C."/>
            <person name="Benko-Iseppon A.M."/>
        </authorList>
    </citation>
    <scope>NUCLEOTIDE SEQUENCE [LARGE SCALE GENOMIC DNA]</scope>
    <source>
        <tissue evidence="2">Leaves</tissue>
    </source>
</reference>
<feature type="compositionally biased region" description="Polar residues" evidence="1">
    <location>
        <begin position="81"/>
        <end position="94"/>
    </location>
</feature>
<feature type="region of interest" description="Disordered" evidence="1">
    <location>
        <begin position="57"/>
        <end position="114"/>
    </location>
</feature>
<organism evidence="2 3">
    <name type="scientific">Stylosanthes scabra</name>
    <dbReference type="NCBI Taxonomy" id="79078"/>
    <lineage>
        <taxon>Eukaryota</taxon>
        <taxon>Viridiplantae</taxon>
        <taxon>Streptophyta</taxon>
        <taxon>Embryophyta</taxon>
        <taxon>Tracheophyta</taxon>
        <taxon>Spermatophyta</taxon>
        <taxon>Magnoliopsida</taxon>
        <taxon>eudicotyledons</taxon>
        <taxon>Gunneridae</taxon>
        <taxon>Pentapetalae</taxon>
        <taxon>rosids</taxon>
        <taxon>fabids</taxon>
        <taxon>Fabales</taxon>
        <taxon>Fabaceae</taxon>
        <taxon>Papilionoideae</taxon>
        <taxon>50 kb inversion clade</taxon>
        <taxon>dalbergioids sensu lato</taxon>
        <taxon>Dalbergieae</taxon>
        <taxon>Pterocarpus clade</taxon>
        <taxon>Stylosanthes</taxon>
    </lineage>
</organism>
<accession>A0ABU6QTH9</accession>